<dbReference type="InterPro" id="IPR001005">
    <property type="entry name" value="SANT/Myb"/>
</dbReference>
<evidence type="ECO:0000256" key="1">
    <source>
        <dbReference type="ARBA" id="ARBA00004123"/>
    </source>
</evidence>
<keyword evidence="2" id="KW-0805">Transcription regulation</keyword>
<reference evidence="6" key="2">
    <citation type="submission" date="2021-01" db="UniProtKB">
        <authorList>
            <consortium name="EnsemblPlants"/>
        </authorList>
    </citation>
    <scope>IDENTIFICATION</scope>
</reference>
<dbReference type="KEGG" id="qlo:115950729"/>
<gene>
    <name evidence="6" type="primary">LOC115950729</name>
</gene>
<dbReference type="GO" id="GO:0005634">
    <property type="term" value="C:nucleus"/>
    <property type="evidence" value="ECO:0007669"/>
    <property type="project" value="UniProtKB-SubCell"/>
</dbReference>
<keyword evidence="3" id="KW-0804">Transcription</keyword>
<dbReference type="Gene3D" id="1.10.10.60">
    <property type="entry name" value="Homeodomain-like"/>
    <property type="match status" value="1"/>
</dbReference>
<proteinExistence type="predicted"/>
<dbReference type="InterPro" id="IPR044636">
    <property type="entry name" value="RADIALIS-like"/>
</dbReference>
<comment type="subcellular location">
    <subcellularLocation>
        <location evidence="1">Nucleus</location>
    </subcellularLocation>
</comment>
<dbReference type="RefSeq" id="XP_030923823.1">
    <property type="nucleotide sequence ID" value="XM_031067963.1"/>
</dbReference>
<evidence type="ECO:0000256" key="3">
    <source>
        <dbReference type="ARBA" id="ARBA00023163"/>
    </source>
</evidence>
<dbReference type="GO" id="GO:0003700">
    <property type="term" value="F:DNA-binding transcription factor activity"/>
    <property type="evidence" value="ECO:0007669"/>
    <property type="project" value="InterPro"/>
</dbReference>
<organism evidence="6 7">
    <name type="scientific">Quercus lobata</name>
    <name type="common">Valley oak</name>
    <dbReference type="NCBI Taxonomy" id="97700"/>
    <lineage>
        <taxon>Eukaryota</taxon>
        <taxon>Viridiplantae</taxon>
        <taxon>Streptophyta</taxon>
        <taxon>Embryophyta</taxon>
        <taxon>Tracheophyta</taxon>
        <taxon>Spermatophyta</taxon>
        <taxon>Magnoliopsida</taxon>
        <taxon>eudicotyledons</taxon>
        <taxon>Gunneridae</taxon>
        <taxon>Pentapetalae</taxon>
        <taxon>rosids</taxon>
        <taxon>fabids</taxon>
        <taxon>Fagales</taxon>
        <taxon>Fagaceae</taxon>
        <taxon>Quercus</taxon>
    </lineage>
</organism>
<evidence type="ECO:0000313" key="7">
    <source>
        <dbReference type="Proteomes" id="UP000594261"/>
    </source>
</evidence>
<dbReference type="InterPro" id="IPR009057">
    <property type="entry name" value="Homeodomain-like_sf"/>
</dbReference>
<dbReference type="SUPFAM" id="SSF46689">
    <property type="entry name" value="Homeodomain-like"/>
    <property type="match status" value="1"/>
</dbReference>
<evidence type="ECO:0000256" key="2">
    <source>
        <dbReference type="ARBA" id="ARBA00023015"/>
    </source>
</evidence>
<dbReference type="Proteomes" id="UP000594261">
    <property type="component" value="Chromosome 6"/>
</dbReference>
<keyword evidence="7" id="KW-1185">Reference proteome</keyword>
<dbReference type="EMBL" id="LRBV02000006">
    <property type="status" value="NOT_ANNOTATED_CDS"/>
    <property type="molecule type" value="Genomic_DNA"/>
</dbReference>
<evidence type="ECO:0000313" key="6">
    <source>
        <dbReference type="EnsemblPlants" id="QL06p046204:mrna"/>
    </source>
</evidence>
<dbReference type="Gramene" id="QL06p046204:mrna">
    <property type="protein sequence ID" value="QL06p046204:mrna"/>
    <property type="gene ID" value="QL06p046204"/>
</dbReference>
<dbReference type="OMA" id="WRNIASF"/>
<dbReference type="AlphaFoldDB" id="A0A7N2M0M2"/>
<dbReference type="InParanoid" id="A0A7N2M0M2"/>
<dbReference type="SMART" id="SM00717">
    <property type="entry name" value="SANT"/>
    <property type="match status" value="1"/>
</dbReference>
<accession>A0A7N2M0M2</accession>
<feature type="domain" description="Myb-like" evidence="5">
    <location>
        <begin position="11"/>
        <end position="63"/>
    </location>
</feature>
<name>A0A7N2M0M2_QUELO</name>
<evidence type="ECO:0000259" key="5">
    <source>
        <dbReference type="SMART" id="SM00717"/>
    </source>
</evidence>
<dbReference type="EnsemblPlants" id="QL06p046204:mrna">
    <property type="protein sequence ID" value="QL06p046204:mrna"/>
    <property type="gene ID" value="QL06p046204"/>
</dbReference>
<dbReference type="OrthoDB" id="118550at2759"/>
<dbReference type="PANTHER" id="PTHR43952:SF33">
    <property type="entry name" value="MYB FAMILY TRANSCRIPTION FACTOR"/>
    <property type="match status" value="1"/>
</dbReference>
<dbReference type="PANTHER" id="PTHR43952">
    <property type="entry name" value="MYB FAMILY TRANSCRIPTION FACTOR-RELATED"/>
    <property type="match status" value="1"/>
</dbReference>
<dbReference type="CDD" id="cd00167">
    <property type="entry name" value="SANT"/>
    <property type="match status" value="1"/>
</dbReference>
<keyword evidence="4" id="KW-0539">Nucleus</keyword>
<dbReference type="GeneID" id="115950729"/>
<evidence type="ECO:0000256" key="4">
    <source>
        <dbReference type="ARBA" id="ARBA00023242"/>
    </source>
</evidence>
<reference evidence="6 7" key="1">
    <citation type="journal article" date="2016" name="G3 (Bethesda)">
        <title>First Draft Assembly and Annotation of the Genome of a California Endemic Oak Quercus lobata Nee (Fagaceae).</title>
        <authorList>
            <person name="Sork V.L."/>
            <person name="Fitz-Gibbon S.T."/>
            <person name="Puiu D."/>
            <person name="Crepeau M."/>
            <person name="Gugger P.F."/>
            <person name="Sherman R."/>
            <person name="Stevens K."/>
            <person name="Langley C.H."/>
            <person name="Pellegrini M."/>
            <person name="Salzberg S.L."/>
        </authorList>
    </citation>
    <scope>NUCLEOTIDE SEQUENCE [LARGE SCALE GENOMIC DNA]</scope>
    <source>
        <strain evidence="6 7">cv. SW786</strain>
    </source>
</reference>
<sequence>MESCPLSFPNFNSSWTAKQNKLFENALAIYYKEAPDRWHNIAKVIGGTTEEEVKRQYEILLEDIKCIESGKVPLPNYRKIGGSSGLNNVSNQEERLKNLKLE</sequence>
<dbReference type="FunFam" id="1.10.10.60:FF:000154">
    <property type="entry name" value="Transcription factor SRM1"/>
    <property type="match status" value="1"/>
</dbReference>
<protein>
    <recommendedName>
        <fullName evidence="5">Myb-like domain-containing protein</fullName>
    </recommendedName>
</protein>